<proteinExistence type="predicted"/>
<dbReference type="EMBL" id="BJZT01000066">
    <property type="protein sequence ID" value="GEP01901.1"/>
    <property type="molecule type" value="Genomic_DNA"/>
</dbReference>
<feature type="chain" id="PRO_5022131257" evidence="1">
    <location>
        <begin position="21"/>
        <end position="119"/>
    </location>
</feature>
<evidence type="ECO:0000313" key="3">
    <source>
        <dbReference type="Proteomes" id="UP000321258"/>
    </source>
</evidence>
<name>A0A512IW12_9HYPH</name>
<keyword evidence="1" id="KW-0732">Signal</keyword>
<protein>
    <submittedName>
        <fullName evidence="2">Uncharacterized protein</fullName>
    </submittedName>
</protein>
<evidence type="ECO:0000256" key="1">
    <source>
        <dbReference type="SAM" id="SignalP"/>
    </source>
</evidence>
<accession>A0A512IW12</accession>
<feature type="signal peptide" evidence="1">
    <location>
        <begin position="1"/>
        <end position="20"/>
    </location>
</feature>
<reference evidence="2 3" key="1">
    <citation type="submission" date="2019-07" db="EMBL/GenBank/DDBJ databases">
        <title>Whole genome shotgun sequence of Methylobacterium haplocladii NBRC 107714.</title>
        <authorList>
            <person name="Hosoyama A."/>
            <person name="Uohara A."/>
            <person name="Ohji S."/>
            <person name="Ichikawa N."/>
        </authorList>
    </citation>
    <scope>NUCLEOTIDE SEQUENCE [LARGE SCALE GENOMIC DNA]</scope>
    <source>
        <strain evidence="2 3">NBRC 107714</strain>
    </source>
</reference>
<evidence type="ECO:0000313" key="2">
    <source>
        <dbReference type="EMBL" id="GEP01901.1"/>
    </source>
</evidence>
<organism evidence="2 3">
    <name type="scientific">Methylobacterium haplocladii</name>
    <dbReference type="NCBI Taxonomy" id="1176176"/>
    <lineage>
        <taxon>Bacteria</taxon>
        <taxon>Pseudomonadati</taxon>
        <taxon>Pseudomonadota</taxon>
        <taxon>Alphaproteobacteria</taxon>
        <taxon>Hyphomicrobiales</taxon>
        <taxon>Methylobacteriaceae</taxon>
        <taxon>Methylobacterium</taxon>
    </lineage>
</organism>
<dbReference type="AlphaFoldDB" id="A0A512IW12"/>
<keyword evidence="3" id="KW-1185">Reference proteome</keyword>
<gene>
    <name evidence="2" type="ORF">MHA02_42880</name>
</gene>
<dbReference type="Proteomes" id="UP000321258">
    <property type="component" value="Unassembled WGS sequence"/>
</dbReference>
<comment type="caution">
    <text evidence="2">The sequence shown here is derived from an EMBL/GenBank/DDBJ whole genome shotgun (WGS) entry which is preliminary data.</text>
</comment>
<sequence>MKMRALGAVLIVMVAMPAQSGDMSGCSPAVNNQWDAMRASHDAAHKRVLSTMDDPDYSVMLFDGKRQSRSYCRAMADYIGTFKKFSSLAASNKCFDPGTSRLWKARAAKKQAEATEKGC</sequence>